<comment type="caution">
    <text evidence="5">The sequence shown here is derived from an EMBL/GenBank/DDBJ whole genome shotgun (WGS) entry which is preliminary data.</text>
</comment>
<gene>
    <name evidence="5" type="ORF">Cch02nite_33020</name>
</gene>
<dbReference type="Proteomes" id="UP000619293">
    <property type="component" value="Unassembled WGS sequence"/>
</dbReference>
<dbReference type="NCBIfam" id="TIGR00254">
    <property type="entry name" value="GGDEF"/>
    <property type="match status" value="1"/>
</dbReference>
<dbReference type="SUPFAM" id="SSF55073">
    <property type="entry name" value="Nucleotide cyclase"/>
    <property type="match status" value="1"/>
</dbReference>
<dbReference type="Pfam" id="PF00990">
    <property type="entry name" value="GGDEF"/>
    <property type="match status" value="1"/>
</dbReference>
<dbReference type="InterPro" id="IPR043128">
    <property type="entry name" value="Rev_trsase/Diguanyl_cyclase"/>
</dbReference>
<dbReference type="SUPFAM" id="SSF55785">
    <property type="entry name" value="PYP-like sensor domain (PAS domain)"/>
    <property type="match status" value="1"/>
</dbReference>
<dbReference type="PROSITE" id="PS50112">
    <property type="entry name" value="PAS"/>
    <property type="match status" value="1"/>
</dbReference>
<dbReference type="CDD" id="cd01949">
    <property type="entry name" value="GGDEF"/>
    <property type="match status" value="1"/>
</dbReference>
<evidence type="ECO:0000313" key="5">
    <source>
        <dbReference type="EMBL" id="GIF89858.1"/>
    </source>
</evidence>
<keyword evidence="6" id="KW-1185">Reference proteome</keyword>
<dbReference type="PANTHER" id="PTHR44757:SF2">
    <property type="entry name" value="BIOFILM ARCHITECTURE MAINTENANCE PROTEIN MBAA"/>
    <property type="match status" value="1"/>
</dbReference>
<feature type="transmembrane region" description="Helical" evidence="1">
    <location>
        <begin position="106"/>
        <end position="127"/>
    </location>
</feature>
<feature type="domain" description="GGDEF" evidence="4">
    <location>
        <begin position="486"/>
        <end position="616"/>
    </location>
</feature>
<name>A0A8J3JZF6_9ACTN</name>
<dbReference type="AlphaFoldDB" id="A0A8J3JZF6"/>
<dbReference type="EMBL" id="BONG01000018">
    <property type="protein sequence ID" value="GIF89858.1"/>
    <property type="molecule type" value="Genomic_DNA"/>
</dbReference>
<dbReference type="Gene3D" id="3.30.70.270">
    <property type="match status" value="1"/>
</dbReference>
<feature type="domain" description="PAS" evidence="2">
    <location>
        <begin position="332"/>
        <end position="402"/>
    </location>
</feature>
<dbReference type="InterPro" id="IPR035965">
    <property type="entry name" value="PAS-like_dom_sf"/>
</dbReference>
<dbReference type="FunFam" id="3.30.70.270:FF:000001">
    <property type="entry name" value="Diguanylate cyclase domain protein"/>
    <property type="match status" value="1"/>
</dbReference>
<evidence type="ECO:0000259" key="3">
    <source>
        <dbReference type="PROSITE" id="PS50113"/>
    </source>
</evidence>
<keyword evidence="1" id="KW-1133">Transmembrane helix</keyword>
<evidence type="ECO:0000313" key="6">
    <source>
        <dbReference type="Proteomes" id="UP000619293"/>
    </source>
</evidence>
<dbReference type="InterPro" id="IPR000014">
    <property type="entry name" value="PAS"/>
</dbReference>
<dbReference type="InterPro" id="IPR000700">
    <property type="entry name" value="PAS-assoc_C"/>
</dbReference>
<evidence type="ECO:0000256" key="1">
    <source>
        <dbReference type="SAM" id="Phobius"/>
    </source>
</evidence>
<feature type="transmembrane region" description="Helical" evidence="1">
    <location>
        <begin position="73"/>
        <end position="94"/>
    </location>
</feature>
<dbReference type="Pfam" id="PF08448">
    <property type="entry name" value="PAS_4"/>
    <property type="match status" value="1"/>
</dbReference>
<reference evidence="5 6" key="1">
    <citation type="submission" date="2021-01" db="EMBL/GenBank/DDBJ databases">
        <title>Whole genome shotgun sequence of Catellatospora chokoriensis NBRC 107358.</title>
        <authorList>
            <person name="Komaki H."/>
            <person name="Tamura T."/>
        </authorList>
    </citation>
    <scope>NUCLEOTIDE SEQUENCE [LARGE SCALE GENOMIC DNA]</scope>
    <source>
        <strain evidence="5 6">NBRC 107358</strain>
    </source>
</reference>
<feature type="transmembrane region" description="Helical" evidence="1">
    <location>
        <begin position="139"/>
        <end position="157"/>
    </location>
</feature>
<dbReference type="NCBIfam" id="TIGR00229">
    <property type="entry name" value="sensory_box"/>
    <property type="match status" value="1"/>
</dbReference>
<keyword evidence="1" id="KW-0812">Transmembrane</keyword>
<evidence type="ECO:0008006" key="7">
    <source>
        <dbReference type="Google" id="ProtNLM"/>
    </source>
</evidence>
<dbReference type="CDD" id="cd00130">
    <property type="entry name" value="PAS"/>
    <property type="match status" value="1"/>
</dbReference>
<protein>
    <recommendedName>
        <fullName evidence="7">PAS domain S-box-containing protein/diguanylate cyclase (GGDEF)-like protein</fullName>
    </recommendedName>
</protein>
<evidence type="ECO:0000259" key="2">
    <source>
        <dbReference type="PROSITE" id="PS50112"/>
    </source>
</evidence>
<dbReference type="InterPro" id="IPR052155">
    <property type="entry name" value="Biofilm_reg_signaling"/>
</dbReference>
<feature type="transmembrane region" description="Helical" evidence="1">
    <location>
        <begin position="17"/>
        <end position="38"/>
    </location>
</feature>
<evidence type="ECO:0000259" key="4">
    <source>
        <dbReference type="PROSITE" id="PS50887"/>
    </source>
</evidence>
<dbReference type="SMART" id="SM00267">
    <property type="entry name" value="GGDEF"/>
    <property type="match status" value="1"/>
</dbReference>
<dbReference type="PANTHER" id="PTHR44757">
    <property type="entry name" value="DIGUANYLATE CYCLASE DGCP"/>
    <property type="match status" value="1"/>
</dbReference>
<feature type="transmembrane region" description="Helical" evidence="1">
    <location>
        <begin position="205"/>
        <end position="222"/>
    </location>
</feature>
<dbReference type="InterPro" id="IPR000160">
    <property type="entry name" value="GGDEF_dom"/>
</dbReference>
<keyword evidence="1" id="KW-0472">Membrane</keyword>
<feature type="domain" description="PAC" evidence="3">
    <location>
        <begin position="406"/>
        <end position="457"/>
    </location>
</feature>
<feature type="transmembrane region" description="Helical" evidence="1">
    <location>
        <begin position="169"/>
        <end position="193"/>
    </location>
</feature>
<accession>A0A8J3JZF6</accession>
<feature type="transmembrane region" description="Helical" evidence="1">
    <location>
        <begin position="44"/>
        <end position="61"/>
    </location>
</feature>
<dbReference type="PROSITE" id="PS50887">
    <property type="entry name" value="GGDEF"/>
    <property type="match status" value="1"/>
</dbReference>
<organism evidence="5 6">
    <name type="scientific">Catellatospora chokoriensis</name>
    <dbReference type="NCBI Taxonomy" id="310353"/>
    <lineage>
        <taxon>Bacteria</taxon>
        <taxon>Bacillati</taxon>
        <taxon>Actinomycetota</taxon>
        <taxon>Actinomycetes</taxon>
        <taxon>Micromonosporales</taxon>
        <taxon>Micromonosporaceae</taxon>
        <taxon>Catellatospora</taxon>
    </lineage>
</organism>
<dbReference type="InterPro" id="IPR013656">
    <property type="entry name" value="PAS_4"/>
</dbReference>
<proteinExistence type="predicted"/>
<dbReference type="SMART" id="SM00091">
    <property type="entry name" value="PAS"/>
    <property type="match status" value="1"/>
</dbReference>
<dbReference type="Gene3D" id="3.30.450.20">
    <property type="entry name" value="PAS domain"/>
    <property type="match status" value="1"/>
</dbReference>
<dbReference type="InterPro" id="IPR029787">
    <property type="entry name" value="Nucleotide_cyclase"/>
</dbReference>
<dbReference type="RefSeq" id="WP_191839001.1">
    <property type="nucleotide sequence ID" value="NZ_BAAALB010000008.1"/>
</dbReference>
<dbReference type="PROSITE" id="PS50113">
    <property type="entry name" value="PAC"/>
    <property type="match status" value="1"/>
</dbReference>
<sequence length="633" mass="67821">MNGSVPQRHGGRVLDPVLAALAAVSLVSIGALLLAVVPAGVVDAVQAAVWLLFAWLCRQVVAKRRMAPAARRFWRWIAVAGLVFAVGNLVTLFGGLTRPPQNERAVILWTLLVAVGVAILGWGMYAFPLVMPCRARARLRLDVAAIMVALVMLAWHLCVPGGSAPLNTARLYVTVLASAMALLAAFGAVKLLISGSAPFTPGAGVALAAGVVVGAWSVLHLLNLKESDARLLNAAQLASALLFAVAARAQYLQMGARPSGLTKRRRPAHSRLPYLAVAATQLMLVAEVWRSGLSLRGWGMVIGAGTVVTLVMCRQNLAFADNAQLMDRMRHQEKRFRSLVQHASDLTLLVDADGVVRYASPALRDLLGVDPRHAVGRPLTGLLRPDDVPAVEKMLADVLADPEGSVRRQLRAHHADGSLRWGEAMATNRLQEPDVAGVIINIRDVTEARSLQDLLRHQATHDELTGLPNRALLNEKVQQLRHEPVRQEAVLLLDLDDFKSVNDELGHSVGDQLLIAVADRLRRCVRPTDTVARLGGDEFVVLLTGTTTEGAVATARRILNALAEPAMIDGHRLSARASIGVAVGSDTEFDALLRDADIAMYEAKRDGSGIQVHARVTGVGRPDATAGGTAPWR</sequence>